<dbReference type="GO" id="GO:0007165">
    <property type="term" value="P:signal transduction"/>
    <property type="evidence" value="ECO:0007669"/>
    <property type="project" value="InterPro"/>
</dbReference>
<keyword evidence="2" id="KW-0802">TPR repeat</keyword>
<dbReference type="PRINTS" id="PR00381">
    <property type="entry name" value="KINESINLIGHT"/>
</dbReference>
<dbReference type="PANTHER" id="PTHR45641">
    <property type="entry name" value="TETRATRICOPEPTIDE REPEAT PROTEIN (AFU_ORTHOLOGUE AFUA_6G03870)"/>
    <property type="match status" value="1"/>
</dbReference>
<dbReference type="SUPFAM" id="SSF52540">
    <property type="entry name" value="P-loop containing nucleoside triphosphate hydrolases"/>
    <property type="match status" value="1"/>
</dbReference>
<dbReference type="EMBL" id="SNRY01000561">
    <property type="protein sequence ID" value="KAA6339133.1"/>
    <property type="molecule type" value="Genomic_DNA"/>
</dbReference>
<feature type="domain" description="TIR" evidence="3">
    <location>
        <begin position="2"/>
        <end position="134"/>
    </location>
</feature>
<dbReference type="SUPFAM" id="SSF52200">
    <property type="entry name" value="Toll/Interleukin receptor TIR domain"/>
    <property type="match status" value="1"/>
</dbReference>
<accession>A0A5J4S1G0</accession>
<dbReference type="SUPFAM" id="SSF81901">
    <property type="entry name" value="HCP-like"/>
    <property type="match status" value="1"/>
</dbReference>
<comment type="caution">
    <text evidence="4">The sequence shown here is derived from an EMBL/GenBank/DDBJ whole genome shotgun (WGS) entry which is preliminary data.</text>
</comment>
<organism evidence="4">
    <name type="scientific">termite gut metagenome</name>
    <dbReference type="NCBI Taxonomy" id="433724"/>
    <lineage>
        <taxon>unclassified sequences</taxon>
        <taxon>metagenomes</taxon>
        <taxon>organismal metagenomes</taxon>
    </lineage>
</organism>
<dbReference type="PROSITE" id="PS50005">
    <property type="entry name" value="TPR"/>
    <property type="match status" value="8"/>
</dbReference>
<dbReference type="InterPro" id="IPR011990">
    <property type="entry name" value="TPR-like_helical_dom_sf"/>
</dbReference>
<evidence type="ECO:0000259" key="3">
    <source>
        <dbReference type="PROSITE" id="PS50104"/>
    </source>
</evidence>
<reference evidence="4" key="1">
    <citation type="submission" date="2019-03" db="EMBL/GenBank/DDBJ databases">
        <title>Single cell metagenomics reveals metabolic interactions within the superorganism composed of flagellate Streblomastix strix and complex community of Bacteroidetes bacteria on its surface.</title>
        <authorList>
            <person name="Treitli S.C."/>
            <person name="Kolisko M."/>
            <person name="Husnik F."/>
            <person name="Keeling P."/>
            <person name="Hampl V."/>
        </authorList>
    </citation>
    <scope>NUCLEOTIDE SEQUENCE</scope>
    <source>
        <strain evidence="4">STM</strain>
    </source>
</reference>
<dbReference type="Gene3D" id="3.40.50.300">
    <property type="entry name" value="P-loop containing nucleotide triphosphate hydrolases"/>
    <property type="match status" value="1"/>
</dbReference>
<dbReference type="Pfam" id="PF13424">
    <property type="entry name" value="TPR_12"/>
    <property type="match status" value="4"/>
</dbReference>
<evidence type="ECO:0000256" key="2">
    <source>
        <dbReference type="ARBA" id="ARBA00022803"/>
    </source>
</evidence>
<dbReference type="SMART" id="SM00028">
    <property type="entry name" value="TPR"/>
    <property type="match status" value="9"/>
</dbReference>
<dbReference type="Gene3D" id="1.25.40.10">
    <property type="entry name" value="Tetratricopeptide repeat domain"/>
    <property type="match status" value="3"/>
</dbReference>
<evidence type="ECO:0000313" key="4">
    <source>
        <dbReference type="EMBL" id="KAA6339133.1"/>
    </source>
</evidence>
<dbReference type="PROSITE" id="PS50293">
    <property type="entry name" value="TPR_REGION"/>
    <property type="match status" value="4"/>
</dbReference>
<dbReference type="SUPFAM" id="SSF48452">
    <property type="entry name" value="TPR-like"/>
    <property type="match status" value="1"/>
</dbReference>
<dbReference type="Gene3D" id="3.40.50.10140">
    <property type="entry name" value="Toll/interleukin-1 receptor homology (TIR) domain"/>
    <property type="match status" value="1"/>
</dbReference>
<dbReference type="InterPro" id="IPR056681">
    <property type="entry name" value="DUF7779"/>
</dbReference>
<dbReference type="InterPro" id="IPR019734">
    <property type="entry name" value="TPR_rpt"/>
</dbReference>
<dbReference type="AlphaFoldDB" id="A0A5J4S1G0"/>
<keyword evidence="1" id="KW-0677">Repeat</keyword>
<gene>
    <name evidence="4" type="ORF">EZS27_012907</name>
</gene>
<dbReference type="Pfam" id="PF13374">
    <property type="entry name" value="TPR_10"/>
    <property type="match status" value="1"/>
</dbReference>
<dbReference type="Pfam" id="PF25000">
    <property type="entry name" value="DUF7779"/>
    <property type="match status" value="1"/>
</dbReference>
<dbReference type="SMART" id="SM00671">
    <property type="entry name" value="SEL1"/>
    <property type="match status" value="6"/>
</dbReference>
<dbReference type="Pfam" id="PF00515">
    <property type="entry name" value="TPR_1"/>
    <property type="match status" value="1"/>
</dbReference>
<dbReference type="Pfam" id="PF13676">
    <property type="entry name" value="TIR_2"/>
    <property type="match status" value="1"/>
</dbReference>
<dbReference type="InterPro" id="IPR035897">
    <property type="entry name" value="Toll_tir_struct_dom_sf"/>
</dbReference>
<dbReference type="InterPro" id="IPR027417">
    <property type="entry name" value="P-loop_NTPase"/>
</dbReference>
<name>A0A5J4S1G0_9ZZZZ</name>
<dbReference type="PANTHER" id="PTHR45641:SF1">
    <property type="entry name" value="AAA+ ATPASE DOMAIN-CONTAINING PROTEIN"/>
    <property type="match status" value="1"/>
</dbReference>
<proteinExistence type="predicted"/>
<evidence type="ECO:0000256" key="1">
    <source>
        <dbReference type="ARBA" id="ARBA00022737"/>
    </source>
</evidence>
<dbReference type="InterPro" id="IPR000157">
    <property type="entry name" value="TIR_dom"/>
</dbReference>
<protein>
    <recommendedName>
        <fullName evidence="3">TIR domain-containing protein</fullName>
    </recommendedName>
</protein>
<sequence>MDRKDFFISYTVKDQQWAKWIAGTLEANGYTTIIQAWDFKSGENFVLNMDDALKHGERFIAVLSKKYLEAPFCQAEWSATFTRDPASEKALFIPVRVEDYKPEGLLAPVIYIDLVGKNEEEAEKELVDGVSTKDRPRNRPGFPGTKRLLFPGELPFNNLAARNLHFTGRIEALKKIHQTFETEKAIFLTQVVKGLGGIGKTQIAQEYAFRYAQEYEYIWWMNAETDTSILQAYTDFAHKQHVVDLEINRPEIIIETVRNWMSQHDQWLFIFDNAEKEVVLKKYLPAHNFGQRHILITSRYAIWEQIATSIGIAIFASEEAANFLTEYTRLPSDEYQNELAKDLGYLPLALEQAAAYIRTNGISYQEYLDLFRQYKLEILKEYPDEEDDRQTIYLTWNISIEKINKESAKQLLNLCAFLASENIQCSWFSEACEHLPQPLQEDVQDKLKYNKVKVELKKYSLVQIIDDQISIHRLVQEVIKDKLGSERANWKSYCVQILNKLIYDDFSTAESRNTFNELVPHIISISLTEPTAGETKEVANLYFFLGYGFNELGNYSQSLAWYQKALIIDEKVLGKEHLSTVTTYNNMATVYSNKGEYDQALAWHQKALEIREKVLGKEHSDTATTYNNMALVYSKKGEYNKALVWHQKALEIREKVLGKEHLDTAITYNNMASVYNKKGEYNKALVWFQKALEIREKVLGKEHPDTAATYNNMAGGYYKKGEYDKALAWYQKALEICDKVFGKEHPYTATTYNNMAEVYDNKGDYGKALAWYQKALEIREKVLGKKHPDTATTYNNMAAIYDQKGDYDKALSWYQKALEICERVLDKEHPYTAATCNNIALVYSKKDEYGKALAWVQKALEIREKVLGKEHPDTATTYNNMALVYFNKGKYDKALDYYLKCHKIFIKKLGSKHPHTMTCIENMKITYNATGKKDPFENWLKEIMNKKED</sequence>
<dbReference type="PROSITE" id="PS50104">
    <property type="entry name" value="TIR"/>
    <property type="match status" value="1"/>
</dbReference>
<dbReference type="InterPro" id="IPR006597">
    <property type="entry name" value="Sel1-like"/>
</dbReference>